<organism evidence="2 3">
    <name type="scientific">Tropicimonas sediminicola</name>
    <dbReference type="NCBI Taxonomy" id="1031541"/>
    <lineage>
        <taxon>Bacteria</taxon>
        <taxon>Pseudomonadati</taxon>
        <taxon>Pseudomonadota</taxon>
        <taxon>Alphaproteobacteria</taxon>
        <taxon>Rhodobacterales</taxon>
        <taxon>Roseobacteraceae</taxon>
        <taxon>Tropicimonas</taxon>
    </lineage>
</organism>
<dbReference type="RefSeq" id="WP_089231677.1">
    <property type="nucleotide sequence ID" value="NZ_FZOY01000002.1"/>
</dbReference>
<evidence type="ECO:0000259" key="1">
    <source>
        <dbReference type="Pfam" id="PF13403"/>
    </source>
</evidence>
<dbReference type="OrthoDB" id="7832226at2"/>
<keyword evidence="3" id="KW-1185">Reference proteome</keyword>
<protein>
    <submittedName>
        <fullName evidence="2">Hint domain-containing protein</fullName>
    </submittedName>
</protein>
<evidence type="ECO:0000313" key="3">
    <source>
        <dbReference type="Proteomes" id="UP000198426"/>
    </source>
</evidence>
<reference evidence="2 3" key="1">
    <citation type="submission" date="2017-06" db="EMBL/GenBank/DDBJ databases">
        <authorList>
            <person name="Kim H.J."/>
            <person name="Triplett B.A."/>
        </authorList>
    </citation>
    <scope>NUCLEOTIDE SEQUENCE [LARGE SCALE GENOMIC DNA]</scope>
    <source>
        <strain evidence="2 3">DSM 29339</strain>
    </source>
</reference>
<feature type="domain" description="Hedgehog/Intein (Hint)" evidence="1">
    <location>
        <begin position="51"/>
        <end position="189"/>
    </location>
</feature>
<gene>
    <name evidence="2" type="ORF">SAMN05421757_10224</name>
</gene>
<dbReference type="AlphaFoldDB" id="A0A239EA00"/>
<dbReference type="Proteomes" id="UP000198426">
    <property type="component" value="Unassembled WGS sequence"/>
</dbReference>
<dbReference type="EMBL" id="FZOY01000002">
    <property type="protein sequence ID" value="SNS40853.1"/>
    <property type="molecule type" value="Genomic_DNA"/>
</dbReference>
<name>A0A239EA00_9RHOB</name>
<proteinExistence type="predicted"/>
<dbReference type="InterPro" id="IPR028992">
    <property type="entry name" value="Hedgehog/Intein_dom"/>
</dbReference>
<accession>A0A239EA00</accession>
<evidence type="ECO:0000313" key="2">
    <source>
        <dbReference type="EMBL" id="SNS40853.1"/>
    </source>
</evidence>
<sequence>MENAPKRAFARAHPVPRAERFPHPLVLRPEHLSDGPARELRPGAWLVSAVAAEARIMTPTGPCPAGRLVPGERVLTLGAGACRVLWTGRRCVTGGQLAGSPDFGAVLVPEGAFGGGAPRRPLRLSPHAGVLVFPEGGPAEGVLVPARDLCGHAGIAMAPAATVTYVQLLLERHAVILADGLPVESFHPGALDEGPWNCGLRAEILSVLPDLEHDLGLYGPEARGRATRRR</sequence>
<dbReference type="Pfam" id="PF13403">
    <property type="entry name" value="Hint_2"/>
    <property type="match status" value="1"/>
</dbReference>